<accession>A0A2G5SAJ3</accession>
<dbReference type="EMBL" id="PDUG01000033">
    <property type="protein sequence ID" value="PIC11936.1"/>
    <property type="molecule type" value="Genomic_DNA"/>
</dbReference>
<feature type="compositionally biased region" description="Basic and acidic residues" evidence="1">
    <location>
        <begin position="238"/>
        <end position="250"/>
    </location>
</feature>
<keyword evidence="4" id="KW-1185">Reference proteome</keyword>
<sequence length="420" mass="48158">MYNNSKDRAQRVFIANESSKDRDINENGKENNGERMTRRFNMSKRPKIKIYLLFIVILCFNLTGTFLDIEKEVDVHIVKFPVKCCQNGQKEFTHIIPCEYTNVPCVDSNHVYSRCVGGVPNIPNFTRDDNWQLRAQKWISKRQEAIPAHFPRNIDLHPASLAPRGYGKHQEDGMDHYKAQRSYAEVVTVQKNPKKVRQLKEKTSSQWKDTVKPGKSLDTHRKDVKPKTPRRVTWKNQDTQKNHKMSKDPKTPWWARMPLKKVDPKAQSKPGAKSSAPGRVGEAKRAHTSKQGIPEVSRGGSRGGYGAEDLKYLTRHIRDAHGMKVQWAYTCGKCGKSTKEFGVKATNWLQNHLSLQHGIHVEHRFKVGKGLKKTNAKILERTAPSLSNPRRIMTSVNMMNRQMTPEKLEGMIQARMVMPS</sequence>
<feature type="transmembrane region" description="Helical" evidence="2">
    <location>
        <begin position="48"/>
        <end position="67"/>
    </location>
</feature>
<feature type="compositionally biased region" description="Basic and acidic residues" evidence="1">
    <location>
        <begin position="198"/>
        <end position="221"/>
    </location>
</feature>
<reference evidence="4" key="1">
    <citation type="submission" date="2017-10" db="EMBL/GenBank/DDBJ databases">
        <title>Rapid genome shrinkage in a self-fertile nematode reveals novel sperm competition proteins.</title>
        <authorList>
            <person name="Yin D."/>
            <person name="Schwarz E.M."/>
            <person name="Thomas C.G."/>
            <person name="Felde R.L."/>
            <person name="Korf I.F."/>
            <person name="Cutter A.D."/>
            <person name="Schartner C.M."/>
            <person name="Ralston E.J."/>
            <person name="Meyer B.J."/>
            <person name="Haag E.S."/>
        </authorList>
    </citation>
    <scope>NUCLEOTIDE SEQUENCE [LARGE SCALE GENOMIC DNA]</scope>
    <source>
        <strain evidence="4">JU1422</strain>
    </source>
</reference>
<evidence type="ECO:0000313" key="3">
    <source>
        <dbReference type="EMBL" id="PIC11936.1"/>
    </source>
</evidence>
<keyword evidence="2" id="KW-1133">Transmembrane helix</keyword>
<keyword evidence="2" id="KW-0812">Transmembrane</keyword>
<feature type="region of interest" description="Disordered" evidence="1">
    <location>
        <begin position="190"/>
        <end position="305"/>
    </location>
</feature>
<evidence type="ECO:0000256" key="1">
    <source>
        <dbReference type="SAM" id="MobiDB-lite"/>
    </source>
</evidence>
<feature type="compositionally biased region" description="Basic residues" evidence="1">
    <location>
        <begin position="222"/>
        <end position="233"/>
    </location>
</feature>
<gene>
    <name evidence="3" type="ORF">B9Z55_028734</name>
</gene>
<evidence type="ECO:0000313" key="4">
    <source>
        <dbReference type="Proteomes" id="UP000230233"/>
    </source>
</evidence>
<comment type="caution">
    <text evidence="3">The sequence shown here is derived from an EMBL/GenBank/DDBJ whole genome shotgun (WGS) entry which is preliminary data.</text>
</comment>
<dbReference type="AlphaFoldDB" id="A0A2G5SAJ3"/>
<proteinExistence type="predicted"/>
<evidence type="ECO:0000256" key="2">
    <source>
        <dbReference type="SAM" id="Phobius"/>
    </source>
</evidence>
<dbReference type="OrthoDB" id="10480917at2759"/>
<name>A0A2G5SAJ3_9PELO</name>
<organism evidence="3 4">
    <name type="scientific">Caenorhabditis nigoni</name>
    <dbReference type="NCBI Taxonomy" id="1611254"/>
    <lineage>
        <taxon>Eukaryota</taxon>
        <taxon>Metazoa</taxon>
        <taxon>Ecdysozoa</taxon>
        <taxon>Nematoda</taxon>
        <taxon>Chromadorea</taxon>
        <taxon>Rhabditida</taxon>
        <taxon>Rhabditina</taxon>
        <taxon>Rhabditomorpha</taxon>
        <taxon>Rhabditoidea</taxon>
        <taxon>Rhabditidae</taxon>
        <taxon>Peloderinae</taxon>
        <taxon>Caenorhabditis</taxon>
    </lineage>
</organism>
<dbReference type="Proteomes" id="UP000230233">
    <property type="component" value="Unassembled WGS sequence"/>
</dbReference>
<protein>
    <submittedName>
        <fullName evidence="3">Uncharacterized protein</fullName>
    </submittedName>
</protein>
<keyword evidence="2" id="KW-0472">Membrane</keyword>